<evidence type="ECO:0000256" key="6">
    <source>
        <dbReference type="ARBA" id="ARBA00023004"/>
    </source>
</evidence>
<comment type="caution">
    <text evidence="16">The sequence shown here is derived from an EMBL/GenBank/DDBJ whole genome shotgun (WGS) entry which is preliminary data.</text>
</comment>
<comment type="subcellular location">
    <subcellularLocation>
        <location evidence="1 11">Cell outer membrane</location>
        <topology evidence="1 11">Multi-pass membrane protein</topology>
    </subcellularLocation>
</comment>
<evidence type="ECO:0000256" key="4">
    <source>
        <dbReference type="ARBA" id="ARBA00022496"/>
    </source>
</evidence>
<keyword evidence="10 11" id="KW-0998">Cell outer membrane</keyword>
<evidence type="ECO:0000259" key="15">
    <source>
        <dbReference type="Pfam" id="PF07715"/>
    </source>
</evidence>
<evidence type="ECO:0000256" key="13">
    <source>
        <dbReference type="SAM" id="SignalP"/>
    </source>
</evidence>
<feature type="signal peptide" evidence="13">
    <location>
        <begin position="1"/>
        <end position="32"/>
    </location>
</feature>
<dbReference type="Pfam" id="PF00593">
    <property type="entry name" value="TonB_dep_Rec_b-barrel"/>
    <property type="match status" value="1"/>
</dbReference>
<keyword evidence="13" id="KW-0732">Signal</keyword>
<protein>
    <submittedName>
        <fullName evidence="16">TonB-dependent receptor</fullName>
    </submittedName>
</protein>
<dbReference type="PANTHER" id="PTHR32552:SF81">
    <property type="entry name" value="TONB-DEPENDENT OUTER MEMBRANE RECEPTOR"/>
    <property type="match status" value="1"/>
</dbReference>
<evidence type="ECO:0000256" key="12">
    <source>
        <dbReference type="RuleBase" id="RU003357"/>
    </source>
</evidence>
<dbReference type="InterPro" id="IPR012910">
    <property type="entry name" value="Plug_dom"/>
</dbReference>
<dbReference type="Proteomes" id="UP000765845">
    <property type="component" value="Unassembled WGS sequence"/>
</dbReference>
<dbReference type="PANTHER" id="PTHR32552">
    <property type="entry name" value="FERRICHROME IRON RECEPTOR-RELATED"/>
    <property type="match status" value="1"/>
</dbReference>
<dbReference type="RefSeq" id="WP_168448883.1">
    <property type="nucleotide sequence ID" value="NZ_JAAWWK010000001.1"/>
</dbReference>
<keyword evidence="16" id="KW-0675">Receptor</keyword>
<keyword evidence="4" id="KW-0410">Iron transport</keyword>
<evidence type="ECO:0000256" key="3">
    <source>
        <dbReference type="ARBA" id="ARBA00022452"/>
    </source>
</evidence>
<keyword evidence="7" id="KW-0406">Ion transport</keyword>
<dbReference type="Pfam" id="PF07715">
    <property type="entry name" value="Plug"/>
    <property type="match status" value="1"/>
</dbReference>
<evidence type="ECO:0000313" key="16">
    <source>
        <dbReference type="EMBL" id="NKI16360.1"/>
    </source>
</evidence>
<organism evidence="16 17">
    <name type="scientific">Spongiibacter thalassae</name>
    <dbReference type="NCBI Taxonomy" id="2721624"/>
    <lineage>
        <taxon>Bacteria</taxon>
        <taxon>Pseudomonadati</taxon>
        <taxon>Pseudomonadota</taxon>
        <taxon>Gammaproteobacteria</taxon>
        <taxon>Cellvibrionales</taxon>
        <taxon>Spongiibacteraceae</taxon>
        <taxon>Spongiibacter</taxon>
    </lineage>
</organism>
<dbReference type="InterPro" id="IPR036942">
    <property type="entry name" value="Beta-barrel_TonB_sf"/>
</dbReference>
<sequence length="807" mass="88075">MSQANSAGSNRNTFTRTMLAMCVASVSGAAIAQDGGRTRGNVIEEVIVTAQKRAQAISDVPLAIHALTADKLESERFESLADLKLISPSFTFSHGTAGNFSNSISMRGLGSFSTEGGVQPSVSTVVDGVALARSTEFSSDLGDIERIEVITGPQGTLFGRNSIGGALNIVRAGPSEEFAASVEVAATDDDEVMTKAMINGALTDSVQVRLNAFYKDRDDHIRNLDATQGDAGGEKTRGFMAKMNVDVNDDVSVLLSFDYVNTETGGNPLVTFGLDTLYPAPQTRLVALGNGDAARGQQVLDDPFTVNANTEHYLDYNQNGLVADVSWQLNEEWLLKSISALRRSEQFFNQDIDSSPASMGNLDSTTATSTVGGSTYGMFGVYLDGTNLSPGGRSGISNEMEYFTQEIRFEYQRADLSLVTGLYVQDYQEDGAIDVPLWIRGAPGLPTPFIQSDPYYNDYSQQTWALFSDVTWDLNAVVQLFAGIRWTDEEATLKHRQRSYVARDFDCTNNICDVDLTTAYVNREVDFESDGDAADWSGRVGAKWDVTEESNVYASYSRGFIGIGVNYTRSSTPDNTYLEPSVADSFEVGFKSDLFDRTAQVHGAIYHMTVDDIQSTKRIPGSTLTAPVNVGKIRSQGVELNTSWLATDMLMLTLGVAYTDAEFQEFEMDCYVGQTAAQGCVGGQQDLSGERPPQAPELKYTVSANYEQPLPALPVVGFTNVSYVWQDETATDLARDPRLEQDAYGLLNVSFGIRDTQERYEVSVFGKNVTDEYYSLSKGQADPVGGYFQFTNRGSQAYWGIAAKYQF</sequence>
<keyword evidence="5 11" id="KW-0812">Transmembrane</keyword>
<keyword evidence="3 11" id="KW-1134">Transmembrane beta strand</keyword>
<evidence type="ECO:0000256" key="7">
    <source>
        <dbReference type="ARBA" id="ARBA00023065"/>
    </source>
</evidence>
<evidence type="ECO:0000256" key="1">
    <source>
        <dbReference type="ARBA" id="ARBA00004571"/>
    </source>
</evidence>
<keyword evidence="8 12" id="KW-0798">TonB box</keyword>
<proteinExistence type="inferred from homology"/>
<dbReference type="InterPro" id="IPR039426">
    <property type="entry name" value="TonB-dep_rcpt-like"/>
</dbReference>
<keyword evidence="2 11" id="KW-0813">Transport</keyword>
<evidence type="ECO:0000256" key="5">
    <source>
        <dbReference type="ARBA" id="ARBA00022692"/>
    </source>
</evidence>
<evidence type="ECO:0000256" key="2">
    <source>
        <dbReference type="ARBA" id="ARBA00022448"/>
    </source>
</evidence>
<evidence type="ECO:0000256" key="10">
    <source>
        <dbReference type="ARBA" id="ARBA00023237"/>
    </source>
</evidence>
<evidence type="ECO:0000256" key="9">
    <source>
        <dbReference type="ARBA" id="ARBA00023136"/>
    </source>
</evidence>
<feature type="domain" description="TonB-dependent receptor plug" evidence="15">
    <location>
        <begin position="58"/>
        <end position="166"/>
    </location>
</feature>
<name>A0ABX1GB28_9GAMM</name>
<evidence type="ECO:0000313" key="17">
    <source>
        <dbReference type="Proteomes" id="UP000765845"/>
    </source>
</evidence>
<comment type="similarity">
    <text evidence="11 12">Belongs to the TonB-dependent receptor family.</text>
</comment>
<keyword evidence="17" id="KW-1185">Reference proteome</keyword>
<dbReference type="EMBL" id="JAAWWK010000001">
    <property type="protein sequence ID" value="NKI16360.1"/>
    <property type="molecule type" value="Genomic_DNA"/>
</dbReference>
<gene>
    <name evidence="16" type="ORF">HCU74_02895</name>
</gene>
<feature type="chain" id="PRO_5045500299" evidence="13">
    <location>
        <begin position="33"/>
        <end position="807"/>
    </location>
</feature>
<dbReference type="SUPFAM" id="SSF56935">
    <property type="entry name" value="Porins"/>
    <property type="match status" value="1"/>
</dbReference>
<keyword evidence="9 11" id="KW-0472">Membrane</keyword>
<evidence type="ECO:0000259" key="14">
    <source>
        <dbReference type="Pfam" id="PF00593"/>
    </source>
</evidence>
<feature type="domain" description="TonB-dependent receptor-like beta-barrel" evidence="14">
    <location>
        <begin position="289"/>
        <end position="768"/>
    </location>
</feature>
<evidence type="ECO:0000256" key="11">
    <source>
        <dbReference type="PROSITE-ProRule" id="PRU01360"/>
    </source>
</evidence>
<keyword evidence="6" id="KW-0408">Iron</keyword>
<dbReference type="InterPro" id="IPR000531">
    <property type="entry name" value="Beta-barrel_TonB"/>
</dbReference>
<accession>A0ABX1GB28</accession>
<dbReference type="Gene3D" id="2.40.170.20">
    <property type="entry name" value="TonB-dependent receptor, beta-barrel domain"/>
    <property type="match status" value="1"/>
</dbReference>
<evidence type="ECO:0000256" key="8">
    <source>
        <dbReference type="ARBA" id="ARBA00023077"/>
    </source>
</evidence>
<reference evidence="16 17" key="1">
    <citation type="submission" date="2020-04" db="EMBL/GenBank/DDBJ databases">
        <authorList>
            <person name="Yoon J."/>
        </authorList>
    </citation>
    <scope>NUCLEOTIDE SEQUENCE [LARGE SCALE GENOMIC DNA]</scope>
    <source>
        <strain evidence="16 17">KMU-166</strain>
    </source>
</reference>
<dbReference type="PROSITE" id="PS52016">
    <property type="entry name" value="TONB_DEPENDENT_REC_3"/>
    <property type="match status" value="1"/>
</dbReference>